<feature type="transmembrane region" description="Helical" evidence="7">
    <location>
        <begin position="96"/>
        <end position="119"/>
    </location>
</feature>
<accession>A0A2G6E6D2</accession>
<evidence type="ECO:0000256" key="7">
    <source>
        <dbReference type="RuleBase" id="RU363032"/>
    </source>
</evidence>
<dbReference type="SUPFAM" id="SSF161098">
    <property type="entry name" value="MetI-like"/>
    <property type="match status" value="1"/>
</dbReference>
<dbReference type="InterPro" id="IPR045621">
    <property type="entry name" value="BPD_transp_1_N"/>
</dbReference>
<evidence type="ECO:0000313" key="9">
    <source>
        <dbReference type="EMBL" id="PID57626.1"/>
    </source>
</evidence>
<feature type="domain" description="ABC transmembrane type-1" evidence="8">
    <location>
        <begin position="96"/>
        <end position="307"/>
    </location>
</feature>
<dbReference type="Gene3D" id="1.10.3720.10">
    <property type="entry name" value="MetI-like"/>
    <property type="match status" value="1"/>
</dbReference>
<evidence type="ECO:0000256" key="2">
    <source>
        <dbReference type="ARBA" id="ARBA00022448"/>
    </source>
</evidence>
<gene>
    <name evidence="9" type="ORF">CSB45_07320</name>
</gene>
<evidence type="ECO:0000256" key="6">
    <source>
        <dbReference type="ARBA" id="ARBA00023136"/>
    </source>
</evidence>
<keyword evidence="3" id="KW-1003">Cell membrane</keyword>
<dbReference type="CDD" id="cd06261">
    <property type="entry name" value="TM_PBP2"/>
    <property type="match status" value="1"/>
</dbReference>
<feature type="transmembrane region" description="Helical" evidence="7">
    <location>
        <begin position="293"/>
        <end position="314"/>
    </location>
</feature>
<dbReference type="PROSITE" id="PS50928">
    <property type="entry name" value="ABC_TM1"/>
    <property type="match status" value="1"/>
</dbReference>
<dbReference type="InterPro" id="IPR000515">
    <property type="entry name" value="MetI-like"/>
</dbReference>
<comment type="caution">
    <text evidence="9">The sequence shown here is derived from an EMBL/GenBank/DDBJ whole genome shotgun (WGS) entry which is preliminary data.</text>
</comment>
<keyword evidence="6 7" id="KW-0472">Membrane</keyword>
<dbReference type="Pfam" id="PF00528">
    <property type="entry name" value="BPD_transp_1"/>
    <property type="match status" value="1"/>
</dbReference>
<feature type="transmembrane region" description="Helical" evidence="7">
    <location>
        <begin position="6"/>
        <end position="24"/>
    </location>
</feature>
<dbReference type="GO" id="GO:0005886">
    <property type="term" value="C:plasma membrane"/>
    <property type="evidence" value="ECO:0007669"/>
    <property type="project" value="UniProtKB-SubCell"/>
</dbReference>
<keyword evidence="4 7" id="KW-0812">Transmembrane</keyword>
<comment type="subcellular location">
    <subcellularLocation>
        <location evidence="1 7">Cell membrane</location>
        <topology evidence="1 7">Multi-pass membrane protein</topology>
    </subcellularLocation>
</comment>
<evidence type="ECO:0000313" key="10">
    <source>
        <dbReference type="Proteomes" id="UP000229740"/>
    </source>
</evidence>
<feature type="non-terminal residue" evidence="9">
    <location>
        <position position="322"/>
    </location>
</feature>
<dbReference type="EMBL" id="PDPS01000026">
    <property type="protein sequence ID" value="PID57626.1"/>
    <property type="molecule type" value="Genomic_DNA"/>
</dbReference>
<dbReference type="Proteomes" id="UP000229740">
    <property type="component" value="Unassembled WGS sequence"/>
</dbReference>
<dbReference type="PANTHER" id="PTHR43376:SF1">
    <property type="entry name" value="OLIGOPEPTIDE TRANSPORT SYSTEM PERMEASE PROTEIN"/>
    <property type="match status" value="1"/>
</dbReference>
<keyword evidence="5 7" id="KW-1133">Transmembrane helix</keyword>
<proteinExistence type="inferred from homology"/>
<feature type="transmembrane region" description="Helical" evidence="7">
    <location>
        <begin position="246"/>
        <end position="273"/>
    </location>
</feature>
<dbReference type="GO" id="GO:0055085">
    <property type="term" value="P:transmembrane transport"/>
    <property type="evidence" value="ECO:0007669"/>
    <property type="project" value="InterPro"/>
</dbReference>
<evidence type="ECO:0000259" key="8">
    <source>
        <dbReference type="PROSITE" id="PS50928"/>
    </source>
</evidence>
<evidence type="ECO:0000256" key="4">
    <source>
        <dbReference type="ARBA" id="ARBA00022692"/>
    </source>
</evidence>
<dbReference type="PANTHER" id="PTHR43376">
    <property type="entry name" value="OLIGOPEPTIDE TRANSPORT SYSTEM PERMEASE PROTEIN"/>
    <property type="match status" value="1"/>
</dbReference>
<reference evidence="9 10" key="1">
    <citation type="submission" date="2017-10" db="EMBL/GenBank/DDBJ databases">
        <title>Novel microbial diversity and functional potential in the marine mammal oral microbiome.</title>
        <authorList>
            <person name="Dudek N.K."/>
            <person name="Sun C.L."/>
            <person name="Burstein D."/>
            <person name="Kantor R.S."/>
            <person name="Aliaga Goltsman D.S."/>
            <person name="Bik E.M."/>
            <person name="Thomas B.C."/>
            <person name="Banfield J.F."/>
            <person name="Relman D.A."/>
        </authorList>
    </citation>
    <scope>NUCLEOTIDE SEQUENCE [LARGE SCALE GENOMIC DNA]</scope>
    <source>
        <strain evidence="9">DOLZORAL124_49_17</strain>
    </source>
</reference>
<organism evidence="9 10">
    <name type="scientific">candidate division KSB3 bacterium</name>
    <dbReference type="NCBI Taxonomy" id="2044937"/>
    <lineage>
        <taxon>Bacteria</taxon>
        <taxon>candidate division KSB3</taxon>
    </lineage>
</organism>
<protein>
    <submittedName>
        <fullName evidence="9">Peptide ABC transporter permease</fullName>
    </submittedName>
</protein>
<comment type="similarity">
    <text evidence="7">Belongs to the binding-protein-dependent transport system permease family.</text>
</comment>
<evidence type="ECO:0000256" key="5">
    <source>
        <dbReference type="ARBA" id="ARBA00022989"/>
    </source>
</evidence>
<dbReference type="Pfam" id="PF19300">
    <property type="entry name" value="BPD_transp_1_N"/>
    <property type="match status" value="1"/>
</dbReference>
<evidence type="ECO:0000256" key="1">
    <source>
        <dbReference type="ARBA" id="ARBA00004651"/>
    </source>
</evidence>
<sequence length="322" mass="35663">MVYVKTAAYYLLVFFVILTINFALPRIAPGDPAIYLVGEDIQSMSEEERAQVLHEFKLDRPVIEQFWTYLSGIFTGDMGTSLIYGRPVWDVVLARLPWTLLVMGVSLIFSTLLGTLIGIIGAWKRGGRRDIGVLVLVMFLSSVPPFWVAMLLITLFSATLEWLPSYGAYAIATIPGTTPYLISVLKRLVLPVLTLTLVRTGSMFLTARSSMIMAMEEDYVMLAHAKGLRESSVVFKHALRNALLPIYTNVMVAIGHLVGGAAVIETVFSYPGIGNTIYESVIARDYSLLQGSFLMISVSILLANFVADIGYPLLDPRIRRQV</sequence>
<name>A0A2G6E6D2_9BACT</name>
<dbReference type="AlphaFoldDB" id="A0A2G6E6D2"/>
<keyword evidence="2 7" id="KW-0813">Transport</keyword>
<feature type="transmembrane region" description="Helical" evidence="7">
    <location>
        <begin position="131"/>
        <end position="156"/>
    </location>
</feature>
<dbReference type="InterPro" id="IPR035906">
    <property type="entry name" value="MetI-like_sf"/>
</dbReference>
<evidence type="ECO:0000256" key="3">
    <source>
        <dbReference type="ARBA" id="ARBA00022475"/>
    </source>
</evidence>